<sequence>MAHDRELSPEQEEVFLLRFAEDKEYDEIAQLLQTSEGACLKRMGQVYNKFGIDGFTRGKENRLRIYLLNQAQRLGEEAASNGRGGVAKPNSQKRNIFISYRSQEPDLRLAQQLSEALKAAGHQVFMAQESIRQGENWPQRIDTELKQCDYFVLLLCPQSAFSDMLIEEVQHVKELRAAHNKPAILTIRVDFPLDSPLSYDLRSHLQGVPQREWRRDSDTPAIVQEILNLLTGTQEKQINSSSFILDPSHLPVAWETPDGRPLPVAGPEVPEGQVDLASFFYIERPPIESRCYEMILQPGALIRIKAPRQMGKTSLMARIMNYGANQGYKTVSLSFQLAERSVFSNLEQFLKWFCAYVGLELQLPNKLSDYWDDIFGSKVNCKAYFEKYLLAEIDRPLVLGLDEVDRIFQHPEIADDFFGLLRTWHEDSKKRDIWKKLRLLVVHSTEVYIPLDINQSPFNVGLPIELPEFSSQQVLELAQRYKLNCNADHVEELMNAVGGHPYLVRVALYHIARGDISLDKLMQTAPTEAGLYSDHLRRHLWNLQQHPELAAAMLEVVSTTNPVRLQAEIAFQLHSMGLVHLQGNDVKPRCDLYRRYFRERLGSSG</sequence>
<proteinExistence type="predicted"/>
<comment type="caution">
    <text evidence="2">The sequence shown here is derived from an EMBL/GenBank/DDBJ whole genome shotgun (WGS) entry which is preliminary data.</text>
</comment>
<dbReference type="SUPFAM" id="SSF52540">
    <property type="entry name" value="P-loop containing nucleoside triphosphate hydrolases"/>
    <property type="match status" value="1"/>
</dbReference>
<evidence type="ECO:0000259" key="1">
    <source>
        <dbReference type="PROSITE" id="PS50104"/>
    </source>
</evidence>
<dbReference type="GO" id="GO:0007165">
    <property type="term" value="P:signal transduction"/>
    <property type="evidence" value="ECO:0007669"/>
    <property type="project" value="InterPro"/>
</dbReference>
<dbReference type="InterPro" id="IPR013324">
    <property type="entry name" value="RNA_pol_sigma_r3/r4-like"/>
</dbReference>
<dbReference type="InterPro" id="IPR036388">
    <property type="entry name" value="WH-like_DNA-bd_sf"/>
</dbReference>
<reference evidence="2" key="1">
    <citation type="journal article" date="2015" name="ISME J.">
        <title>Draft Genome Sequence of Streptomyces incarnatus NRRL8089, which Produces the Nucleoside Antibiotic Sinefungin.</title>
        <authorList>
            <person name="Oshima K."/>
            <person name="Hattori M."/>
            <person name="Shimizu H."/>
            <person name="Fukuda K."/>
            <person name="Nemoto M."/>
            <person name="Inagaki K."/>
            <person name="Tamura T."/>
        </authorList>
    </citation>
    <scope>NUCLEOTIDE SEQUENCE</scope>
    <source>
        <strain evidence="2">FACHB-1375</strain>
    </source>
</reference>
<dbReference type="GO" id="GO:0016987">
    <property type="term" value="F:sigma factor activity"/>
    <property type="evidence" value="ECO:0007669"/>
    <property type="project" value="InterPro"/>
</dbReference>
<dbReference type="PROSITE" id="PS50104">
    <property type="entry name" value="TIR"/>
    <property type="match status" value="1"/>
</dbReference>
<dbReference type="GO" id="GO:0006352">
    <property type="term" value="P:DNA-templated transcription initiation"/>
    <property type="evidence" value="ECO:0007669"/>
    <property type="project" value="InterPro"/>
</dbReference>
<dbReference type="SUPFAM" id="SSF52200">
    <property type="entry name" value="Toll/Interleukin receptor TIR domain"/>
    <property type="match status" value="1"/>
</dbReference>
<dbReference type="GO" id="GO:0003677">
    <property type="term" value="F:DNA binding"/>
    <property type="evidence" value="ECO:0007669"/>
    <property type="project" value="InterPro"/>
</dbReference>
<dbReference type="Gene3D" id="3.40.50.10140">
    <property type="entry name" value="Toll/interleukin-1 receptor homology (TIR) domain"/>
    <property type="match status" value="1"/>
</dbReference>
<name>A0A926VFD6_9CYAN</name>
<reference evidence="2" key="2">
    <citation type="submission" date="2020-08" db="EMBL/GenBank/DDBJ databases">
        <authorList>
            <person name="Chen M."/>
            <person name="Teng W."/>
            <person name="Zhao L."/>
            <person name="Hu C."/>
            <person name="Zhou Y."/>
            <person name="Han B."/>
            <person name="Song L."/>
            <person name="Shu W."/>
        </authorList>
    </citation>
    <scope>NUCLEOTIDE SEQUENCE</scope>
    <source>
        <strain evidence="2">FACHB-1375</strain>
    </source>
</reference>
<evidence type="ECO:0000313" key="3">
    <source>
        <dbReference type="Proteomes" id="UP000641646"/>
    </source>
</evidence>
<accession>A0A926VFD6</accession>
<dbReference type="Pfam" id="PF08281">
    <property type="entry name" value="Sigma70_r4_2"/>
    <property type="match status" value="1"/>
</dbReference>
<keyword evidence="3" id="KW-1185">Reference proteome</keyword>
<dbReference type="InterPro" id="IPR035897">
    <property type="entry name" value="Toll_tir_struct_dom_sf"/>
</dbReference>
<dbReference type="InterPro" id="IPR013249">
    <property type="entry name" value="RNA_pol_sigma70_r4_t2"/>
</dbReference>
<protein>
    <submittedName>
        <fullName evidence="2">AAA-like domain-containing protein</fullName>
    </submittedName>
</protein>
<dbReference type="Gene3D" id="3.40.50.300">
    <property type="entry name" value="P-loop containing nucleotide triphosphate hydrolases"/>
    <property type="match status" value="1"/>
</dbReference>
<dbReference type="AlphaFoldDB" id="A0A926VFD6"/>
<dbReference type="SMART" id="SM00255">
    <property type="entry name" value="TIR"/>
    <property type="match status" value="1"/>
</dbReference>
<evidence type="ECO:0000313" key="2">
    <source>
        <dbReference type="EMBL" id="MBD2182283.1"/>
    </source>
</evidence>
<gene>
    <name evidence="2" type="ORF">H6G03_14450</name>
</gene>
<dbReference type="Gene3D" id="1.10.10.10">
    <property type="entry name" value="Winged helix-like DNA-binding domain superfamily/Winged helix DNA-binding domain"/>
    <property type="match status" value="1"/>
</dbReference>
<feature type="domain" description="TIR" evidence="1">
    <location>
        <begin position="92"/>
        <end position="234"/>
    </location>
</feature>
<dbReference type="InterPro" id="IPR027417">
    <property type="entry name" value="P-loop_NTPase"/>
</dbReference>
<dbReference type="Pfam" id="PF14516">
    <property type="entry name" value="AAA_35"/>
    <property type="match status" value="1"/>
</dbReference>
<dbReference type="EMBL" id="JACJPW010000034">
    <property type="protein sequence ID" value="MBD2182283.1"/>
    <property type="molecule type" value="Genomic_DNA"/>
</dbReference>
<organism evidence="2 3">
    <name type="scientific">Aerosakkonema funiforme FACHB-1375</name>
    <dbReference type="NCBI Taxonomy" id="2949571"/>
    <lineage>
        <taxon>Bacteria</taxon>
        <taxon>Bacillati</taxon>
        <taxon>Cyanobacteriota</taxon>
        <taxon>Cyanophyceae</taxon>
        <taxon>Oscillatoriophycideae</taxon>
        <taxon>Aerosakkonematales</taxon>
        <taxon>Aerosakkonemataceae</taxon>
        <taxon>Aerosakkonema</taxon>
    </lineage>
</organism>
<dbReference type="Proteomes" id="UP000641646">
    <property type="component" value="Unassembled WGS sequence"/>
</dbReference>
<dbReference type="Pfam" id="PF13676">
    <property type="entry name" value="TIR_2"/>
    <property type="match status" value="1"/>
</dbReference>
<dbReference type="InterPro" id="IPR000157">
    <property type="entry name" value="TIR_dom"/>
</dbReference>
<dbReference type="SUPFAM" id="SSF88659">
    <property type="entry name" value="Sigma3 and sigma4 domains of RNA polymerase sigma factors"/>
    <property type="match status" value="1"/>
</dbReference>